<dbReference type="InParanoid" id="Q2LR27"/>
<evidence type="ECO:0000313" key="1">
    <source>
        <dbReference type="EMBL" id="ABC76536.1"/>
    </source>
</evidence>
<dbReference type="HOGENOM" id="CLU_2588428_0_0_7"/>
<dbReference type="EMBL" id="CP000252">
    <property type="protein sequence ID" value="ABC76536.1"/>
    <property type="molecule type" value="Genomic_DNA"/>
</dbReference>
<protein>
    <submittedName>
        <fullName evidence="1">Hypothetical cytosolic protein</fullName>
    </submittedName>
</protein>
<gene>
    <name evidence="1" type="ORF">SYN_01722</name>
</gene>
<keyword evidence="2" id="KW-1185">Reference proteome</keyword>
<name>Q2LR27_SYNAS</name>
<organism evidence="1 2">
    <name type="scientific">Syntrophus aciditrophicus (strain SB)</name>
    <dbReference type="NCBI Taxonomy" id="56780"/>
    <lineage>
        <taxon>Bacteria</taxon>
        <taxon>Pseudomonadati</taxon>
        <taxon>Thermodesulfobacteriota</taxon>
        <taxon>Syntrophia</taxon>
        <taxon>Syntrophales</taxon>
        <taxon>Syntrophaceae</taxon>
        <taxon>Syntrophus</taxon>
    </lineage>
</organism>
<dbReference type="KEGG" id="sat:SYN_01722"/>
<sequence>MELLTFDFSLRMKEGFYSSSNVKAAVVEFPESRRQKNRSVGPGFCPYPFSYENALNGGFSVQDQTELSFVILRPCKELLR</sequence>
<reference evidence="1 2" key="1">
    <citation type="journal article" date="2007" name="Proc. Natl. Acad. Sci. U.S.A.">
        <title>The genome of Syntrophus aciditrophicus: life at the thermodynamic limit of microbial growth.</title>
        <authorList>
            <person name="McInerney M.J."/>
            <person name="Rohlin L."/>
            <person name="Mouttaki H."/>
            <person name="Kim U."/>
            <person name="Krupp R.S."/>
            <person name="Rios-Hernandez L."/>
            <person name="Sieber J."/>
            <person name="Struchtemeyer C.G."/>
            <person name="Bhattacharyya A."/>
            <person name="Campbell J.W."/>
            <person name="Gunsalus R.P."/>
        </authorList>
    </citation>
    <scope>NUCLEOTIDE SEQUENCE [LARGE SCALE GENOMIC DNA]</scope>
    <source>
        <strain evidence="1 2">SB</strain>
    </source>
</reference>
<dbReference type="Proteomes" id="UP000001933">
    <property type="component" value="Chromosome"/>
</dbReference>
<proteinExistence type="predicted"/>
<evidence type="ECO:0000313" key="2">
    <source>
        <dbReference type="Proteomes" id="UP000001933"/>
    </source>
</evidence>
<accession>Q2LR27</accession>
<dbReference type="AlphaFoldDB" id="Q2LR27"/>
<dbReference type="STRING" id="56780.SYN_01722"/>